<evidence type="ECO:0000256" key="1">
    <source>
        <dbReference type="SAM" id="MobiDB-lite"/>
    </source>
</evidence>
<name>A0A834DB02_9CHIR</name>
<accession>A0A834DB02</accession>
<dbReference type="Proteomes" id="UP000664940">
    <property type="component" value="Unassembled WGS sequence"/>
</dbReference>
<dbReference type="EMBL" id="JABVXQ010000016">
    <property type="protein sequence ID" value="KAF6073466.1"/>
    <property type="molecule type" value="Genomic_DNA"/>
</dbReference>
<comment type="caution">
    <text evidence="2">The sequence shown here is derived from an EMBL/GenBank/DDBJ whole genome shotgun (WGS) entry which is preliminary data.</text>
</comment>
<proteinExistence type="predicted"/>
<organism evidence="2 3">
    <name type="scientific">Phyllostomus discolor</name>
    <name type="common">pale spear-nosed bat</name>
    <dbReference type="NCBI Taxonomy" id="89673"/>
    <lineage>
        <taxon>Eukaryota</taxon>
        <taxon>Metazoa</taxon>
        <taxon>Chordata</taxon>
        <taxon>Craniata</taxon>
        <taxon>Vertebrata</taxon>
        <taxon>Euteleostomi</taxon>
        <taxon>Mammalia</taxon>
        <taxon>Eutheria</taxon>
        <taxon>Laurasiatheria</taxon>
        <taxon>Chiroptera</taxon>
        <taxon>Yangochiroptera</taxon>
        <taxon>Phyllostomidae</taxon>
        <taxon>Phyllostominae</taxon>
        <taxon>Phyllostomus</taxon>
    </lineage>
</organism>
<feature type="region of interest" description="Disordered" evidence="1">
    <location>
        <begin position="1"/>
        <end position="20"/>
    </location>
</feature>
<evidence type="ECO:0000313" key="3">
    <source>
        <dbReference type="Proteomes" id="UP000664940"/>
    </source>
</evidence>
<sequence>MKSRPRGRFSPPDTPGRPLLPRLRQKAAVTVGVCGRFFRMQPGGPRGGWGRVLASCWLGAGSSNPRSLEPCLGWKHSPTAVLGGFRTHQTLHASHLDKKKKVSALGARSGRVALAGAGMRHHVVPQEKTLHHPPFKKFVGYSWVSAFVTSSGTNEQPSPRYRCVPHGGVCSGKGSLC</sequence>
<gene>
    <name evidence="2" type="ORF">HJG60_009590</name>
</gene>
<evidence type="ECO:0000313" key="2">
    <source>
        <dbReference type="EMBL" id="KAF6073466.1"/>
    </source>
</evidence>
<reference evidence="2 3" key="1">
    <citation type="journal article" date="2020" name="Nature">
        <title>Six reference-quality genomes reveal evolution of bat adaptations.</title>
        <authorList>
            <person name="Jebb D."/>
            <person name="Huang Z."/>
            <person name="Pippel M."/>
            <person name="Hughes G.M."/>
            <person name="Lavrichenko K."/>
            <person name="Devanna P."/>
            <person name="Winkler S."/>
            <person name="Jermiin L.S."/>
            <person name="Skirmuntt E.C."/>
            <person name="Katzourakis A."/>
            <person name="Burkitt-Gray L."/>
            <person name="Ray D.A."/>
            <person name="Sullivan K.A.M."/>
            <person name="Roscito J.G."/>
            <person name="Kirilenko B.M."/>
            <person name="Davalos L.M."/>
            <person name="Corthals A.P."/>
            <person name="Power M.L."/>
            <person name="Jones G."/>
            <person name="Ransome R.D."/>
            <person name="Dechmann D.K.N."/>
            <person name="Locatelli A.G."/>
            <person name="Puechmaille S.J."/>
            <person name="Fedrigo O."/>
            <person name="Jarvis E.D."/>
            <person name="Hiller M."/>
            <person name="Vernes S.C."/>
            <person name="Myers E.W."/>
            <person name="Teeling E.C."/>
        </authorList>
    </citation>
    <scope>NUCLEOTIDE SEQUENCE [LARGE SCALE GENOMIC DNA]</scope>
    <source>
        <strain evidence="2">Bat1K_MPI-CBG_1</strain>
    </source>
</reference>
<dbReference type="AlphaFoldDB" id="A0A834DB02"/>
<protein>
    <submittedName>
        <fullName evidence="2">Uncharacterized protein</fullName>
    </submittedName>
</protein>